<dbReference type="PIRSF" id="PIRSF002599">
    <property type="entry name" value="Cold_shock_A"/>
    <property type="match status" value="1"/>
</dbReference>
<proteinExistence type="predicted"/>
<dbReference type="InterPro" id="IPR011129">
    <property type="entry name" value="CSD"/>
</dbReference>
<protein>
    <submittedName>
        <fullName evidence="4">Cold shock domain-containing protein</fullName>
    </submittedName>
</protein>
<dbReference type="Proteomes" id="UP001431926">
    <property type="component" value="Chromosome"/>
</dbReference>
<evidence type="ECO:0000259" key="3">
    <source>
        <dbReference type="PROSITE" id="PS51857"/>
    </source>
</evidence>
<reference evidence="4" key="1">
    <citation type="submission" date="2022-10" db="EMBL/GenBank/DDBJ databases">
        <title>The complete genomes of actinobacterial strains from the NBC collection.</title>
        <authorList>
            <person name="Joergensen T.S."/>
            <person name="Alvarez Arevalo M."/>
            <person name="Sterndorff E.B."/>
            <person name="Faurdal D."/>
            <person name="Vuksanovic O."/>
            <person name="Mourched A.-S."/>
            <person name="Charusanti P."/>
            <person name="Shaw S."/>
            <person name="Blin K."/>
            <person name="Weber T."/>
        </authorList>
    </citation>
    <scope>NUCLEOTIDE SEQUENCE</scope>
    <source>
        <strain evidence="4">NBC_01436</strain>
    </source>
</reference>
<dbReference type="InterPro" id="IPR050181">
    <property type="entry name" value="Cold_shock_domain"/>
</dbReference>
<dbReference type="InterPro" id="IPR002059">
    <property type="entry name" value="CSP_DNA-bd"/>
</dbReference>
<evidence type="ECO:0000256" key="2">
    <source>
        <dbReference type="ARBA" id="ARBA00022490"/>
    </source>
</evidence>
<dbReference type="Pfam" id="PF00313">
    <property type="entry name" value="CSD"/>
    <property type="match status" value="1"/>
</dbReference>
<feature type="domain" description="CSD" evidence="3">
    <location>
        <begin position="1"/>
        <end position="66"/>
    </location>
</feature>
<gene>
    <name evidence="4" type="ORF">OG367_38300</name>
</gene>
<dbReference type="EMBL" id="CP109491">
    <property type="protein sequence ID" value="WUX41727.1"/>
    <property type="molecule type" value="Genomic_DNA"/>
</dbReference>
<dbReference type="RefSeq" id="WP_329359712.1">
    <property type="nucleotide sequence ID" value="NZ_CP108640.1"/>
</dbReference>
<accession>A0ABZ1ZSJ3</accession>
<sequence>MASGTVKSYNPERGFGYITPDGGGADVWFHHSSINGTGFENVSEGQTVEYTARSGQKGPIAESVQPAF</sequence>
<dbReference type="SMART" id="SM00357">
    <property type="entry name" value="CSP"/>
    <property type="match status" value="1"/>
</dbReference>
<dbReference type="PRINTS" id="PR00050">
    <property type="entry name" value="COLDSHOCK"/>
</dbReference>
<dbReference type="InterPro" id="IPR012156">
    <property type="entry name" value="Cold_shock_CspA"/>
</dbReference>
<organism evidence="4 5">
    <name type="scientific">Streptomyces anulatus</name>
    <name type="common">Streptomyces chrysomallus</name>
    <dbReference type="NCBI Taxonomy" id="1892"/>
    <lineage>
        <taxon>Bacteria</taxon>
        <taxon>Bacillati</taxon>
        <taxon>Actinomycetota</taxon>
        <taxon>Actinomycetes</taxon>
        <taxon>Kitasatosporales</taxon>
        <taxon>Streptomycetaceae</taxon>
        <taxon>Streptomyces</taxon>
    </lineage>
</organism>
<dbReference type="PANTHER" id="PTHR11544">
    <property type="entry name" value="COLD SHOCK DOMAIN CONTAINING PROTEINS"/>
    <property type="match status" value="1"/>
</dbReference>
<keyword evidence="2" id="KW-0963">Cytoplasm</keyword>
<keyword evidence="5" id="KW-1185">Reference proteome</keyword>
<evidence type="ECO:0000313" key="5">
    <source>
        <dbReference type="Proteomes" id="UP001431926"/>
    </source>
</evidence>
<evidence type="ECO:0000256" key="1">
    <source>
        <dbReference type="ARBA" id="ARBA00004496"/>
    </source>
</evidence>
<dbReference type="SUPFAM" id="SSF50249">
    <property type="entry name" value="Nucleic acid-binding proteins"/>
    <property type="match status" value="1"/>
</dbReference>
<name>A0ABZ1ZSJ3_STRAQ</name>
<dbReference type="Gene3D" id="2.40.50.140">
    <property type="entry name" value="Nucleic acid-binding proteins"/>
    <property type="match status" value="1"/>
</dbReference>
<comment type="subcellular location">
    <subcellularLocation>
        <location evidence="1">Cytoplasm</location>
    </subcellularLocation>
</comment>
<dbReference type="PROSITE" id="PS51857">
    <property type="entry name" value="CSD_2"/>
    <property type="match status" value="1"/>
</dbReference>
<dbReference type="InterPro" id="IPR012340">
    <property type="entry name" value="NA-bd_OB-fold"/>
</dbReference>
<evidence type="ECO:0000313" key="4">
    <source>
        <dbReference type="EMBL" id="WUX41727.1"/>
    </source>
</evidence>